<dbReference type="RefSeq" id="WP_099479613.1">
    <property type="nucleotide sequence ID" value="NZ_CP016809.1"/>
</dbReference>
<name>A0A1B2E775_9BACL</name>
<dbReference type="AlphaFoldDB" id="A0A1B2E775"/>
<reference evidence="1" key="1">
    <citation type="submission" date="2016-08" db="EMBL/GenBank/DDBJ databases">
        <title>Complete Genome Seqeunce of Paenibacillus sp. nov. IHBB 9852 from high altitute lake of Indian trans-Himalayas.</title>
        <authorList>
            <person name="Kiran S."/>
            <person name="Swarnkar M.K."/>
            <person name="Rana A."/>
            <person name="Tewari R."/>
            <person name="Gulati A."/>
        </authorList>
    </citation>
    <scope>NUCLEOTIDE SEQUENCE [LARGE SCALE GENOMIC DNA]</scope>
    <source>
        <strain evidence="1">IHBB 9852</strain>
    </source>
</reference>
<proteinExistence type="predicted"/>
<dbReference type="EMBL" id="CP016809">
    <property type="protein sequence ID" value="ANY75811.1"/>
    <property type="molecule type" value="Genomic_DNA"/>
</dbReference>
<gene>
    <name evidence="1" type="ORF">BBD41_26330</name>
</gene>
<evidence type="ECO:0000313" key="1">
    <source>
        <dbReference type="EMBL" id="ANY75811.1"/>
    </source>
</evidence>
<dbReference type="KEGG" id="pib:BBD41_26330"/>
<organism evidence="1">
    <name type="scientific">Paenibacillus ihbetae</name>
    <dbReference type="NCBI Taxonomy" id="1870820"/>
    <lineage>
        <taxon>Bacteria</taxon>
        <taxon>Bacillati</taxon>
        <taxon>Bacillota</taxon>
        <taxon>Bacilli</taxon>
        <taxon>Bacillales</taxon>
        <taxon>Paenibacillaceae</taxon>
        <taxon>Paenibacillus</taxon>
    </lineage>
</organism>
<sequence length="70" mass="7894">MPIVRPLLTDADFKEVLEKSIPIRIFKDNHLIESGGIVIRFTEDTIITQSGVSSLGYHGRDNCEFFEVKG</sequence>
<dbReference type="GeneID" id="48311823"/>
<protein>
    <submittedName>
        <fullName evidence="1">Uncharacterized protein</fullName>
    </submittedName>
</protein>
<accession>A0A1B2E775</accession>